<dbReference type="EMBL" id="BMAV01020647">
    <property type="protein sequence ID" value="GFY74279.1"/>
    <property type="molecule type" value="Genomic_DNA"/>
</dbReference>
<dbReference type="OrthoDB" id="6435517at2759"/>
<sequence length="157" mass="18222">MRNDFEHYVGTPIDGYLREQILQLGPYQPESNFQKDAKERRFSSTYYSSISKAVQKIEKKWLCYSTRLHVAYCQPDNIRINETFLGFIEASNQTAKRLKSDVLNFLNTLDINLAKCRGQRYDGAANMSGAYGELQKLRTNNQEQITFTVQHTTSIMF</sequence>
<proteinExistence type="predicted"/>
<reference evidence="1" key="1">
    <citation type="submission" date="2020-08" db="EMBL/GenBank/DDBJ databases">
        <title>Multicomponent nature underlies the extraordinary mechanical properties of spider dragline silk.</title>
        <authorList>
            <person name="Kono N."/>
            <person name="Nakamura H."/>
            <person name="Mori M."/>
            <person name="Yoshida Y."/>
            <person name="Ohtoshi R."/>
            <person name="Malay A.D."/>
            <person name="Moran D.A.P."/>
            <person name="Tomita M."/>
            <person name="Numata K."/>
            <person name="Arakawa K."/>
        </authorList>
    </citation>
    <scope>NUCLEOTIDE SEQUENCE</scope>
</reference>
<name>A0A8X6YR99_9ARAC</name>
<dbReference type="AlphaFoldDB" id="A0A8X6YR99"/>
<comment type="caution">
    <text evidence="1">The sequence shown here is derived from an EMBL/GenBank/DDBJ whole genome shotgun (WGS) entry which is preliminary data.</text>
</comment>
<dbReference type="PANTHER" id="PTHR45749:SF21">
    <property type="entry name" value="DUF4371 DOMAIN-CONTAINING PROTEIN"/>
    <property type="match status" value="1"/>
</dbReference>
<dbReference type="PANTHER" id="PTHR45749">
    <property type="match status" value="1"/>
</dbReference>
<accession>A0A8X6YR99</accession>
<evidence type="ECO:0000313" key="2">
    <source>
        <dbReference type="Proteomes" id="UP000886998"/>
    </source>
</evidence>
<evidence type="ECO:0000313" key="1">
    <source>
        <dbReference type="EMBL" id="GFY74279.1"/>
    </source>
</evidence>
<evidence type="ECO:0008006" key="3">
    <source>
        <dbReference type="Google" id="ProtNLM"/>
    </source>
</evidence>
<dbReference type="Proteomes" id="UP000886998">
    <property type="component" value="Unassembled WGS sequence"/>
</dbReference>
<organism evidence="1 2">
    <name type="scientific">Trichonephila inaurata madagascariensis</name>
    <dbReference type="NCBI Taxonomy" id="2747483"/>
    <lineage>
        <taxon>Eukaryota</taxon>
        <taxon>Metazoa</taxon>
        <taxon>Ecdysozoa</taxon>
        <taxon>Arthropoda</taxon>
        <taxon>Chelicerata</taxon>
        <taxon>Arachnida</taxon>
        <taxon>Araneae</taxon>
        <taxon>Araneomorphae</taxon>
        <taxon>Entelegynae</taxon>
        <taxon>Araneoidea</taxon>
        <taxon>Nephilidae</taxon>
        <taxon>Trichonephila</taxon>
        <taxon>Trichonephila inaurata</taxon>
    </lineage>
</organism>
<gene>
    <name evidence="1" type="ORF">TNIN_475251</name>
</gene>
<protein>
    <recommendedName>
        <fullName evidence="3">DUF4371 domain-containing protein</fullName>
    </recommendedName>
</protein>
<keyword evidence="2" id="KW-1185">Reference proteome</keyword>